<keyword evidence="5" id="KW-0808">Transferase</keyword>
<evidence type="ECO:0000256" key="9">
    <source>
        <dbReference type="ARBA" id="ARBA00022840"/>
    </source>
</evidence>
<dbReference type="InterPro" id="IPR017945">
    <property type="entry name" value="DHBP_synth_RibB-like_a/b_dom"/>
</dbReference>
<dbReference type="InterPro" id="IPR050156">
    <property type="entry name" value="TC-AMP_synthase_SUA5"/>
</dbReference>
<dbReference type="Proteomes" id="UP000033945">
    <property type="component" value="Unassembled WGS sequence"/>
</dbReference>
<keyword evidence="9" id="KW-0067">ATP-binding</keyword>
<reference evidence="13 14" key="1">
    <citation type="journal article" date="2015" name="Nature">
        <title>rRNA introns, odd ribosomes, and small enigmatic genomes across a large radiation of phyla.</title>
        <authorList>
            <person name="Brown C.T."/>
            <person name="Hug L.A."/>
            <person name="Thomas B.C."/>
            <person name="Sharon I."/>
            <person name="Castelle C.J."/>
            <person name="Singh A."/>
            <person name="Wilkins M.J."/>
            <person name="Williams K.H."/>
            <person name="Banfield J.F."/>
        </authorList>
    </citation>
    <scope>NUCLEOTIDE SEQUENCE [LARGE SCALE GENOMIC DNA]</scope>
</reference>
<dbReference type="GO" id="GO:0061710">
    <property type="term" value="F:L-threonylcarbamoyladenylate synthase"/>
    <property type="evidence" value="ECO:0007669"/>
    <property type="project" value="UniProtKB-EC"/>
</dbReference>
<dbReference type="Pfam" id="PF01300">
    <property type="entry name" value="Sua5_yciO_yrdC"/>
    <property type="match status" value="1"/>
</dbReference>
<comment type="similarity">
    <text evidence="2">Belongs to the SUA5 family.</text>
</comment>
<gene>
    <name evidence="13" type="ORF">UW55_C0020G0005</name>
</gene>
<dbReference type="GO" id="GO:0008033">
    <property type="term" value="P:tRNA processing"/>
    <property type="evidence" value="ECO:0007669"/>
    <property type="project" value="UniProtKB-KW"/>
</dbReference>
<dbReference type="SUPFAM" id="SSF55821">
    <property type="entry name" value="YrdC/RibB"/>
    <property type="match status" value="1"/>
</dbReference>
<dbReference type="InterPro" id="IPR006070">
    <property type="entry name" value="Sua5-like_dom"/>
</dbReference>
<dbReference type="PATRIC" id="fig|1618648.3.peg.849"/>
<keyword evidence="8" id="KW-0547">Nucleotide-binding</keyword>
<dbReference type="GO" id="GO:0000049">
    <property type="term" value="F:tRNA binding"/>
    <property type="evidence" value="ECO:0007669"/>
    <property type="project" value="TreeGrafter"/>
</dbReference>
<dbReference type="GO" id="GO:0005737">
    <property type="term" value="C:cytoplasm"/>
    <property type="evidence" value="ECO:0007669"/>
    <property type="project" value="UniProtKB-SubCell"/>
</dbReference>
<keyword evidence="6" id="KW-0819">tRNA processing</keyword>
<evidence type="ECO:0000256" key="2">
    <source>
        <dbReference type="ARBA" id="ARBA00007663"/>
    </source>
</evidence>
<feature type="domain" description="YrdC-like" evidence="12">
    <location>
        <begin position="13"/>
        <end position="217"/>
    </location>
</feature>
<evidence type="ECO:0000256" key="3">
    <source>
        <dbReference type="ARBA" id="ARBA00012584"/>
    </source>
</evidence>
<accession>A0A0G1IRC4</accession>
<evidence type="ECO:0000256" key="6">
    <source>
        <dbReference type="ARBA" id="ARBA00022694"/>
    </source>
</evidence>
<comment type="catalytic activity">
    <reaction evidence="11">
        <text>L-threonine + hydrogencarbonate + ATP = L-threonylcarbamoyladenylate + diphosphate + H2O</text>
        <dbReference type="Rhea" id="RHEA:36407"/>
        <dbReference type="ChEBI" id="CHEBI:15377"/>
        <dbReference type="ChEBI" id="CHEBI:17544"/>
        <dbReference type="ChEBI" id="CHEBI:30616"/>
        <dbReference type="ChEBI" id="CHEBI:33019"/>
        <dbReference type="ChEBI" id="CHEBI:57926"/>
        <dbReference type="ChEBI" id="CHEBI:73682"/>
        <dbReference type="EC" id="2.7.7.87"/>
    </reaction>
</comment>
<dbReference type="PROSITE" id="PS51163">
    <property type="entry name" value="YRDC"/>
    <property type="match status" value="1"/>
</dbReference>
<dbReference type="PANTHER" id="PTHR17490:SF16">
    <property type="entry name" value="THREONYLCARBAMOYL-AMP SYNTHASE"/>
    <property type="match status" value="1"/>
</dbReference>
<organism evidence="13 14">
    <name type="scientific">Candidatus Giovannonibacteria bacterium GW2011_GWA2_44_26</name>
    <dbReference type="NCBI Taxonomy" id="1618648"/>
    <lineage>
        <taxon>Bacteria</taxon>
        <taxon>Candidatus Giovannoniibacteriota</taxon>
    </lineage>
</organism>
<comment type="caution">
    <text evidence="13">The sequence shown here is derived from an EMBL/GenBank/DDBJ whole genome shotgun (WGS) entry which is preliminary data.</text>
</comment>
<evidence type="ECO:0000256" key="11">
    <source>
        <dbReference type="ARBA" id="ARBA00048366"/>
    </source>
</evidence>
<dbReference type="NCBIfam" id="TIGR00057">
    <property type="entry name" value="L-threonylcarbamoyladenylate synthase"/>
    <property type="match status" value="1"/>
</dbReference>
<dbReference type="GO" id="GO:0003725">
    <property type="term" value="F:double-stranded RNA binding"/>
    <property type="evidence" value="ECO:0007669"/>
    <property type="project" value="InterPro"/>
</dbReference>
<evidence type="ECO:0000256" key="4">
    <source>
        <dbReference type="ARBA" id="ARBA00022490"/>
    </source>
</evidence>
<evidence type="ECO:0000256" key="10">
    <source>
        <dbReference type="ARBA" id="ARBA00029774"/>
    </source>
</evidence>
<keyword evidence="7" id="KW-0548">Nucleotidyltransferase</keyword>
<dbReference type="GO" id="GO:0005524">
    <property type="term" value="F:ATP binding"/>
    <property type="evidence" value="ECO:0007669"/>
    <property type="project" value="UniProtKB-KW"/>
</dbReference>
<proteinExistence type="inferred from homology"/>
<dbReference type="EMBL" id="LCIT01000020">
    <property type="protein sequence ID" value="KKT61941.1"/>
    <property type="molecule type" value="Genomic_DNA"/>
</dbReference>
<dbReference type="PANTHER" id="PTHR17490">
    <property type="entry name" value="SUA5"/>
    <property type="match status" value="1"/>
</dbReference>
<evidence type="ECO:0000259" key="12">
    <source>
        <dbReference type="PROSITE" id="PS51163"/>
    </source>
</evidence>
<evidence type="ECO:0000256" key="7">
    <source>
        <dbReference type="ARBA" id="ARBA00022695"/>
    </source>
</evidence>
<evidence type="ECO:0000256" key="8">
    <source>
        <dbReference type="ARBA" id="ARBA00022741"/>
    </source>
</evidence>
<evidence type="ECO:0000313" key="13">
    <source>
        <dbReference type="EMBL" id="KKT61941.1"/>
    </source>
</evidence>
<keyword evidence="4" id="KW-0963">Cytoplasm</keyword>
<dbReference type="GO" id="GO:0006450">
    <property type="term" value="P:regulation of translational fidelity"/>
    <property type="evidence" value="ECO:0007669"/>
    <property type="project" value="TreeGrafter"/>
</dbReference>
<dbReference type="Gene3D" id="3.90.870.10">
    <property type="entry name" value="DHBP synthase"/>
    <property type="match status" value="1"/>
</dbReference>
<protein>
    <recommendedName>
        <fullName evidence="10">L-threonylcarbamoyladenylate synthase</fullName>
        <ecNumber evidence="3">2.7.7.87</ecNumber>
    </recommendedName>
    <alternativeName>
        <fullName evidence="10">L-threonylcarbamoyladenylate synthase</fullName>
    </alternativeName>
</protein>
<evidence type="ECO:0000256" key="5">
    <source>
        <dbReference type="ARBA" id="ARBA00022679"/>
    </source>
</evidence>
<evidence type="ECO:0000256" key="1">
    <source>
        <dbReference type="ARBA" id="ARBA00004496"/>
    </source>
</evidence>
<name>A0A0G1IRC4_9BACT</name>
<dbReference type="EC" id="2.7.7.87" evidence="3"/>
<comment type="subcellular location">
    <subcellularLocation>
        <location evidence="1">Cytoplasm</location>
    </subcellularLocation>
</comment>
<sequence length="228" mass="24947">MEIIRVDLNKDYSTAIAEAVAVLSSGGTVVYPTDTLYGLGANALDEKAAEKIFKIKNRSFSKPLPIIIKNMIWAKELAYIEQGMEVILSKVWPMVSAAATAGGDFFVAGKVTAILPKKNIVPMIVSAGTRNIGMRIADYVFVDKLLGRFGYPLISTSANISGEEPTNDINKIIALFEERDERPDLIIDAGVLPKSEPSTVLDLTNPWQPKILRVGPSKPEQLLKLLEF</sequence>
<dbReference type="AlphaFoldDB" id="A0A0G1IRC4"/>
<evidence type="ECO:0000313" key="14">
    <source>
        <dbReference type="Proteomes" id="UP000033945"/>
    </source>
</evidence>